<dbReference type="RefSeq" id="WP_387416274.1">
    <property type="nucleotide sequence ID" value="NZ_JBIASD010000026.1"/>
</dbReference>
<gene>
    <name evidence="3" type="ORF">ACFYXI_30930</name>
</gene>
<dbReference type="Pfam" id="PF09922">
    <property type="entry name" value="LiaF-like_C"/>
    <property type="match status" value="1"/>
</dbReference>
<dbReference type="PANTHER" id="PTHR40763">
    <property type="entry name" value="MEMBRANE PROTEIN-RELATED"/>
    <property type="match status" value="1"/>
</dbReference>
<feature type="domain" description="DUF1707" evidence="1">
    <location>
        <begin position="4"/>
        <end position="56"/>
    </location>
</feature>
<proteinExistence type="predicted"/>
<sequence>MSHLRASDSNREQVSAVLGEALSTGQLSHEEYSDRLDRLYQAKTVGELEILTDDLQVERHRPAASPVSYAQGGSSEPENIVAIFGGAQRKGRWRVRRRTRALAMFGGLQFDLTDAEFEAKEVEITINAIFGGAEIIVPEGVEVRCHGVGIFGGYDVHGSADVDPSAPVVVVKGLALFGGVGGKIRRRRER</sequence>
<keyword evidence="4" id="KW-1185">Reference proteome</keyword>
<feature type="domain" description="Cell wall-active antibiotics response LiaF-like C-terminal" evidence="2">
    <location>
        <begin position="91"/>
        <end position="159"/>
    </location>
</feature>
<evidence type="ECO:0000259" key="1">
    <source>
        <dbReference type="Pfam" id="PF08044"/>
    </source>
</evidence>
<accession>A0ABW6SYC0</accession>
<evidence type="ECO:0000313" key="4">
    <source>
        <dbReference type="Proteomes" id="UP001602013"/>
    </source>
</evidence>
<evidence type="ECO:0000313" key="3">
    <source>
        <dbReference type="EMBL" id="MFF3670009.1"/>
    </source>
</evidence>
<dbReference type="EMBL" id="JBIASD010000026">
    <property type="protein sequence ID" value="MFF3670009.1"/>
    <property type="molecule type" value="Genomic_DNA"/>
</dbReference>
<dbReference type="Proteomes" id="UP001602013">
    <property type="component" value="Unassembled WGS sequence"/>
</dbReference>
<evidence type="ECO:0000259" key="2">
    <source>
        <dbReference type="Pfam" id="PF09922"/>
    </source>
</evidence>
<dbReference type="InterPro" id="IPR012551">
    <property type="entry name" value="DUF1707_SHOCT-like"/>
</dbReference>
<comment type="caution">
    <text evidence="3">The sequence shown here is derived from an EMBL/GenBank/DDBJ whole genome shotgun (WGS) entry which is preliminary data.</text>
</comment>
<reference evidence="3 4" key="1">
    <citation type="submission" date="2024-10" db="EMBL/GenBank/DDBJ databases">
        <title>The Natural Products Discovery Center: Release of the First 8490 Sequenced Strains for Exploring Actinobacteria Biosynthetic Diversity.</title>
        <authorList>
            <person name="Kalkreuter E."/>
            <person name="Kautsar S.A."/>
            <person name="Yang D."/>
            <person name="Bader C.D."/>
            <person name="Teijaro C.N."/>
            <person name="Fluegel L."/>
            <person name="Davis C.M."/>
            <person name="Simpson J.R."/>
            <person name="Lauterbach L."/>
            <person name="Steele A.D."/>
            <person name="Gui C."/>
            <person name="Meng S."/>
            <person name="Li G."/>
            <person name="Viehrig K."/>
            <person name="Ye F."/>
            <person name="Su P."/>
            <person name="Kiefer A.F."/>
            <person name="Nichols A."/>
            <person name="Cepeda A.J."/>
            <person name="Yan W."/>
            <person name="Fan B."/>
            <person name="Jiang Y."/>
            <person name="Adhikari A."/>
            <person name="Zheng C.-J."/>
            <person name="Schuster L."/>
            <person name="Cowan T.M."/>
            <person name="Smanski M.J."/>
            <person name="Chevrette M.G."/>
            <person name="De Carvalho L.P.S."/>
            <person name="Shen B."/>
        </authorList>
    </citation>
    <scope>NUCLEOTIDE SEQUENCE [LARGE SCALE GENOMIC DNA]</scope>
    <source>
        <strain evidence="3 4">NPDC002173</strain>
    </source>
</reference>
<organism evidence="3 4">
    <name type="scientific">Microtetraspora malaysiensis</name>
    <dbReference type="NCBI Taxonomy" id="161358"/>
    <lineage>
        <taxon>Bacteria</taxon>
        <taxon>Bacillati</taxon>
        <taxon>Actinomycetota</taxon>
        <taxon>Actinomycetes</taxon>
        <taxon>Streptosporangiales</taxon>
        <taxon>Streptosporangiaceae</taxon>
        <taxon>Microtetraspora</taxon>
    </lineage>
</organism>
<dbReference type="PANTHER" id="PTHR40763:SF4">
    <property type="entry name" value="DUF1707 DOMAIN-CONTAINING PROTEIN"/>
    <property type="match status" value="1"/>
</dbReference>
<name>A0ABW6SYC0_9ACTN</name>
<dbReference type="InterPro" id="IPR024425">
    <property type="entry name" value="LiaF-like_C"/>
</dbReference>
<protein>
    <submittedName>
        <fullName evidence="3">DUF1707 domain-containing protein</fullName>
    </submittedName>
</protein>
<dbReference type="Pfam" id="PF08044">
    <property type="entry name" value="DUF1707"/>
    <property type="match status" value="1"/>
</dbReference>